<feature type="transmembrane region" description="Helical" evidence="1">
    <location>
        <begin position="42"/>
        <end position="63"/>
    </location>
</feature>
<keyword evidence="4" id="KW-0808">Transferase</keyword>
<dbReference type="Proteomes" id="UP000663929">
    <property type="component" value="Chromosome"/>
</dbReference>
<keyword evidence="5" id="KW-1185">Reference proteome</keyword>
<feature type="transmembrane region" description="Helical" evidence="1">
    <location>
        <begin position="125"/>
        <end position="152"/>
    </location>
</feature>
<protein>
    <submittedName>
        <fullName evidence="4">Histidine kinase</fullName>
    </submittedName>
</protein>
<evidence type="ECO:0000256" key="1">
    <source>
        <dbReference type="SAM" id="Phobius"/>
    </source>
</evidence>
<feature type="transmembrane region" description="Helical" evidence="1">
    <location>
        <begin position="12"/>
        <end position="36"/>
    </location>
</feature>
<reference evidence="4" key="1">
    <citation type="submission" date="2021-03" db="EMBL/GenBank/DDBJ databases">
        <title>Acanthopleuribacteraceae sp. M133.</title>
        <authorList>
            <person name="Wang G."/>
        </authorList>
    </citation>
    <scope>NUCLEOTIDE SEQUENCE</scope>
    <source>
        <strain evidence="4">M133</strain>
    </source>
</reference>
<keyword evidence="1" id="KW-0812">Transmembrane</keyword>
<dbReference type="Gene3D" id="3.30.565.10">
    <property type="entry name" value="Histidine kinase-like ATPase, C-terminal domain"/>
    <property type="match status" value="1"/>
</dbReference>
<accession>A0A8A4TPK6</accession>
<dbReference type="SUPFAM" id="SSF55874">
    <property type="entry name" value="ATPase domain of HSP90 chaperone/DNA topoisomerase II/histidine kinase"/>
    <property type="match status" value="1"/>
</dbReference>
<dbReference type="GO" id="GO:0016020">
    <property type="term" value="C:membrane"/>
    <property type="evidence" value="ECO:0007669"/>
    <property type="project" value="InterPro"/>
</dbReference>
<dbReference type="AlphaFoldDB" id="A0A8A4TPK6"/>
<feature type="domain" description="Histidine kinase/HSP90-like ATPase" evidence="2">
    <location>
        <begin position="269"/>
        <end position="362"/>
    </location>
</feature>
<dbReference type="EMBL" id="CP071793">
    <property type="protein sequence ID" value="QTD51367.1"/>
    <property type="molecule type" value="Genomic_DNA"/>
</dbReference>
<dbReference type="PANTHER" id="PTHR34220:SF7">
    <property type="entry name" value="SENSOR HISTIDINE KINASE YPDA"/>
    <property type="match status" value="1"/>
</dbReference>
<proteinExistence type="predicted"/>
<dbReference type="InterPro" id="IPR036890">
    <property type="entry name" value="HATPase_C_sf"/>
</dbReference>
<evidence type="ECO:0000313" key="4">
    <source>
        <dbReference type="EMBL" id="QTD51367.1"/>
    </source>
</evidence>
<name>A0A8A4TPK6_SULCO</name>
<dbReference type="GO" id="GO:0000155">
    <property type="term" value="F:phosphorelay sensor kinase activity"/>
    <property type="evidence" value="ECO:0007669"/>
    <property type="project" value="InterPro"/>
</dbReference>
<dbReference type="RefSeq" id="WP_237381498.1">
    <property type="nucleotide sequence ID" value="NZ_CP071793.1"/>
</dbReference>
<dbReference type="InterPro" id="IPR003594">
    <property type="entry name" value="HATPase_dom"/>
</dbReference>
<dbReference type="InterPro" id="IPR050640">
    <property type="entry name" value="Bact_2-comp_sensor_kinase"/>
</dbReference>
<evidence type="ECO:0000313" key="5">
    <source>
        <dbReference type="Proteomes" id="UP000663929"/>
    </source>
</evidence>
<feature type="transmembrane region" description="Helical" evidence="1">
    <location>
        <begin position="83"/>
        <end position="105"/>
    </location>
</feature>
<dbReference type="Pfam" id="PF02518">
    <property type="entry name" value="HATPase_c"/>
    <property type="match status" value="1"/>
</dbReference>
<gene>
    <name evidence="4" type="ORF">J3U87_02765</name>
</gene>
<dbReference type="KEGG" id="scor:J3U87_02765"/>
<evidence type="ECO:0000259" key="3">
    <source>
        <dbReference type="Pfam" id="PF06580"/>
    </source>
</evidence>
<dbReference type="InterPro" id="IPR010559">
    <property type="entry name" value="Sig_transdc_His_kin_internal"/>
</dbReference>
<sequence length="366" mass="41492">MHYFLSNRNLLRVWIVLAISFVAVEFSVNALNIYFFGKPANWYNALVQPLTYFLWILFAPAVFSAYRRVPFEGNHLAFFAKHFAMGLCLCLLHRALVELGLVSALTYVDPEMGHRLNPVNNPDLFTVRVVTGGMSSLFLYVITLAVVVLLWFEGRLRDEAVRRAEAEKGKAIADLRALKMQMQPHFLFNAFNGLASLMEEDVAEAQDYLGRLGEMFHYTLDHQKKDMATVAEELAFAENYLAIQSMRFGDRIAFDLDIEKGISTEKLPTLLFQPLIENAVKHGVAVSTGRCEIEIQAKRDGNRMALRVTNRCQEDIPDKNVEGHGIGLANLEERLDVLYGGDFEMTTQRIHRGFVVQIVLPVSIDE</sequence>
<keyword evidence="1" id="KW-0472">Membrane</keyword>
<keyword evidence="1" id="KW-1133">Transmembrane helix</keyword>
<evidence type="ECO:0000259" key="2">
    <source>
        <dbReference type="Pfam" id="PF02518"/>
    </source>
</evidence>
<dbReference type="Pfam" id="PF06580">
    <property type="entry name" value="His_kinase"/>
    <property type="match status" value="1"/>
</dbReference>
<feature type="domain" description="Signal transduction histidine kinase internal region" evidence="3">
    <location>
        <begin position="173"/>
        <end position="252"/>
    </location>
</feature>
<keyword evidence="4" id="KW-0418">Kinase</keyword>
<dbReference type="PANTHER" id="PTHR34220">
    <property type="entry name" value="SENSOR HISTIDINE KINASE YPDA"/>
    <property type="match status" value="1"/>
</dbReference>
<organism evidence="4 5">
    <name type="scientific">Sulfidibacter corallicola</name>
    <dbReference type="NCBI Taxonomy" id="2818388"/>
    <lineage>
        <taxon>Bacteria</taxon>
        <taxon>Pseudomonadati</taxon>
        <taxon>Acidobacteriota</taxon>
        <taxon>Holophagae</taxon>
        <taxon>Acanthopleuribacterales</taxon>
        <taxon>Acanthopleuribacteraceae</taxon>
        <taxon>Sulfidibacter</taxon>
    </lineage>
</organism>